<dbReference type="EMBL" id="JAMKFB020000006">
    <property type="protein sequence ID" value="KAL0191196.1"/>
    <property type="molecule type" value="Genomic_DNA"/>
</dbReference>
<gene>
    <name evidence="1" type="ORF">M9458_013894</name>
</gene>
<dbReference type="Gene3D" id="2.30.30.190">
    <property type="entry name" value="CAP Gly-rich-like domain"/>
    <property type="match status" value="1"/>
</dbReference>
<evidence type="ECO:0000313" key="1">
    <source>
        <dbReference type="EMBL" id="KAL0191196.1"/>
    </source>
</evidence>
<protein>
    <submittedName>
        <fullName evidence="1">Uncharacterized protein</fullName>
    </submittedName>
</protein>
<dbReference type="InterPro" id="IPR036859">
    <property type="entry name" value="CAP-Gly_dom_sf"/>
</dbReference>
<proteinExistence type="predicted"/>
<accession>A0ABD0QYC5</accession>
<comment type="caution">
    <text evidence="1">The sequence shown here is derived from an EMBL/GenBank/DDBJ whole genome shotgun (WGS) entry which is preliminary data.</text>
</comment>
<organism evidence="1 2">
    <name type="scientific">Cirrhinus mrigala</name>
    <name type="common">Mrigala</name>
    <dbReference type="NCBI Taxonomy" id="683832"/>
    <lineage>
        <taxon>Eukaryota</taxon>
        <taxon>Metazoa</taxon>
        <taxon>Chordata</taxon>
        <taxon>Craniata</taxon>
        <taxon>Vertebrata</taxon>
        <taxon>Euteleostomi</taxon>
        <taxon>Actinopterygii</taxon>
        <taxon>Neopterygii</taxon>
        <taxon>Teleostei</taxon>
        <taxon>Ostariophysi</taxon>
        <taxon>Cypriniformes</taxon>
        <taxon>Cyprinidae</taxon>
        <taxon>Labeoninae</taxon>
        <taxon>Labeonini</taxon>
        <taxon>Cirrhinus</taxon>
    </lineage>
</organism>
<feature type="non-terminal residue" evidence="1">
    <location>
        <position position="93"/>
    </location>
</feature>
<dbReference type="AlphaFoldDB" id="A0ABD0QYC5"/>
<name>A0ABD0QYC5_CIRMR</name>
<dbReference type="SUPFAM" id="SSF74924">
    <property type="entry name" value="Cap-Gly domain"/>
    <property type="match status" value="1"/>
</dbReference>
<keyword evidence="2" id="KW-1185">Reference proteome</keyword>
<reference evidence="1 2" key="1">
    <citation type="submission" date="2024-05" db="EMBL/GenBank/DDBJ databases">
        <title>Genome sequencing and assembly of Indian major carp, Cirrhinus mrigala (Hamilton, 1822).</title>
        <authorList>
            <person name="Mohindra V."/>
            <person name="Chowdhury L.M."/>
            <person name="Lal K."/>
            <person name="Jena J.K."/>
        </authorList>
    </citation>
    <scope>NUCLEOTIDE SEQUENCE [LARGE SCALE GENOMIC DNA]</scope>
    <source>
        <strain evidence="1">CM1030</strain>
        <tissue evidence="1">Blood</tissue>
    </source>
</reference>
<dbReference type="Proteomes" id="UP001529510">
    <property type="component" value="Unassembled WGS sequence"/>
</dbReference>
<sequence length="93" mass="10339">MGGICDERLDAAILKPLSRRSAELLLALESNEKRLLALNDPEFLEKASNLSKGSQVYVEYKDQWLKGVIQYIGSLTSYSSDPITGVFFGVELQ</sequence>
<evidence type="ECO:0000313" key="2">
    <source>
        <dbReference type="Proteomes" id="UP001529510"/>
    </source>
</evidence>